<comment type="caution">
    <text evidence="1">The sequence shown here is derived from an EMBL/GenBank/DDBJ whole genome shotgun (WGS) entry which is preliminary data.</text>
</comment>
<sequence length="130" mass="14705">MYCCSIISTKTINDVPIKTALDLVDQDFVILAEEYTQFVNFMLGTKYRDYKSIPELESPYVDDEDAALKISSGKYGFLSSLDVVAPLFKTIGRTYQEFCSIIDSITLHNVIVFSGMYVAKGSPYKESFNY</sequence>
<name>A0A8J2PK95_9HEXA</name>
<protein>
    <submittedName>
        <fullName evidence="1">Uncharacterized protein</fullName>
    </submittedName>
</protein>
<accession>A0A8J2PK95</accession>
<feature type="non-terminal residue" evidence="1">
    <location>
        <position position="1"/>
    </location>
</feature>
<evidence type="ECO:0000313" key="1">
    <source>
        <dbReference type="EMBL" id="CAG7826229.1"/>
    </source>
</evidence>
<evidence type="ECO:0000313" key="2">
    <source>
        <dbReference type="Proteomes" id="UP000708208"/>
    </source>
</evidence>
<gene>
    <name evidence="1" type="ORF">AFUS01_LOCUS36294</name>
</gene>
<organism evidence="1 2">
    <name type="scientific">Allacma fusca</name>
    <dbReference type="NCBI Taxonomy" id="39272"/>
    <lineage>
        <taxon>Eukaryota</taxon>
        <taxon>Metazoa</taxon>
        <taxon>Ecdysozoa</taxon>
        <taxon>Arthropoda</taxon>
        <taxon>Hexapoda</taxon>
        <taxon>Collembola</taxon>
        <taxon>Symphypleona</taxon>
        <taxon>Sminthuridae</taxon>
        <taxon>Allacma</taxon>
    </lineage>
</organism>
<dbReference type="EMBL" id="CAJVCH010539083">
    <property type="protein sequence ID" value="CAG7826229.1"/>
    <property type="molecule type" value="Genomic_DNA"/>
</dbReference>
<proteinExistence type="predicted"/>
<dbReference type="AlphaFoldDB" id="A0A8J2PK95"/>
<reference evidence="1" key="1">
    <citation type="submission" date="2021-06" db="EMBL/GenBank/DDBJ databases">
        <authorList>
            <person name="Hodson N. C."/>
            <person name="Mongue J. A."/>
            <person name="Jaron S. K."/>
        </authorList>
    </citation>
    <scope>NUCLEOTIDE SEQUENCE</scope>
</reference>
<dbReference type="Proteomes" id="UP000708208">
    <property type="component" value="Unassembled WGS sequence"/>
</dbReference>
<keyword evidence="2" id="KW-1185">Reference proteome</keyword>